<evidence type="ECO:0000313" key="3">
    <source>
        <dbReference type="Proteomes" id="UP000473658"/>
    </source>
</evidence>
<dbReference type="EMBL" id="QRFF01000001">
    <property type="protein sequence ID" value="KAA3504546.1"/>
    <property type="molecule type" value="Genomic_DNA"/>
</dbReference>
<keyword evidence="1" id="KW-1133">Transmembrane helix</keyword>
<comment type="caution">
    <text evidence="2">The sequence shown here is derived from an EMBL/GenBank/DDBJ whole genome shotgun (WGS) entry which is preliminary data.</text>
</comment>
<feature type="transmembrane region" description="Helical" evidence="1">
    <location>
        <begin position="14"/>
        <end position="36"/>
    </location>
</feature>
<evidence type="ECO:0000313" key="2">
    <source>
        <dbReference type="EMBL" id="KAA3504546.1"/>
    </source>
</evidence>
<reference evidence="2 3" key="1">
    <citation type="submission" date="2018-08" db="EMBL/GenBank/DDBJ databases">
        <title>Crown Gall in kiwifruit.</title>
        <authorList>
            <person name="Visnovsky S.B."/>
            <person name="Pitman A.R."/>
        </authorList>
    </citation>
    <scope>NUCLEOTIDE SEQUENCE [LARGE SCALE GENOMIC DNA]</scope>
    <source>
        <strain evidence="2 3">SBV_302_78_2</strain>
    </source>
</reference>
<dbReference type="AlphaFoldDB" id="A0AA88JRR9"/>
<evidence type="ECO:0000256" key="1">
    <source>
        <dbReference type="SAM" id="Phobius"/>
    </source>
</evidence>
<proteinExistence type="predicted"/>
<sequence length="75" mass="8361">MGAVYFIDRAAPRAWWAMGGFLLQGLLPATVIRVWAGSQQWGIRAASPDGYDLAARTDVILELVPRIRNRLIYST</sequence>
<keyword evidence="1" id="KW-0472">Membrane</keyword>
<name>A0AA88JRR9_RHIRH</name>
<dbReference type="Proteomes" id="UP000473658">
    <property type="component" value="Unassembled WGS sequence"/>
</dbReference>
<accession>A0AA88JRR9</accession>
<keyword evidence="1" id="KW-0812">Transmembrane</keyword>
<gene>
    <name evidence="2" type="ORF">DXM27_04840</name>
</gene>
<protein>
    <submittedName>
        <fullName evidence="2">Uncharacterized protein</fullName>
    </submittedName>
</protein>
<organism evidence="2 3">
    <name type="scientific">Rhizobium rhizogenes</name>
    <name type="common">Agrobacterium rhizogenes</name>
    <dbReference type="NCBI Taxonomy" id="359"/>
    <lineage>
        <taxon>Bacteria</taxon>
        <taxon>Pseudomonadati</taxon>
        <taxon>Pseudomonadota</taxon>
        <taxon>Alphaproteobacteria</taxon>
        <taxon>Hyphomicrobiales</taxon>
        <taxon>Rhizobiaceae</taxon>
        <taxon>Rhizobium/Agrobacterium group</taxon>
        <taxon>Rhizobium</taxon>
    </lineage>
</organism>
<dbReference type="RefSeq" id="WP_149897997.1">
    <property type="nucleotide sequence ID" value="NZ_QRFF01000001.1"/>
</dbReference>